<gene>
    <name evidence="1" type="ORF">N0V84_009230</name>
</gene>
<dbReference type="OrthoDB" id="4966516at2759"/>
<comment type="caution">
    <text evidence="1">The sequence shown here is derived from an EMBL/GenBank/DDBJ whole genome shotgun (WGS) entry which is preliminary data.</text>
</comment>
<protein>
    <submittedName>
        <fullName evidence="1">Uncharacterized protein</fullName>
    </submittedName>
</protein>
<dbReference type="Proteomes" id="UP001140502">
    <property type="component" value="Unassembled WGS sequence"/>
</dbReference>
<name>A0A9W9BIL2_9HYPO</name>
<sequence length="163" mass="19194">MPRHLSYQWVNTDEHDNWTCGVRMLDQDRKHAKVALQIPWVRWPSDDPERRRAHKLHWEDICSRAIVAADEAIYLLRQKVMCENFPKHQVISCMLQLHEQLLHMVCTLRGRAKHLRLFYGFAADHLRMCPEIVQLGLGPVVGCDDGRAKIREYNEYRPQLVGT</sequence>
<organism evidence="1 2">
    <name type="scientific">Fusarium piperis</name>
    <dbReference type="NCBI Taxonomy" id="1435070"/>
    <lineage>
        <taxon>Eukaryota</taxon>
        <taxon>Fungi</taxon>
        <taxon>Dikarya</taxon>
        <taxon>Ascomycota</taxon>
        <taxon>Pezizomycotina</taxon>
        <taxon>Sordariomycetes</taxon>
        <taxon>Hypocreomycetidae</taxon>
        <taxon>Hypocreales</taxon>
        <taxon>Nectriaceae</taxon>
        <taxon>Fusarium</taxon>
        <taxon>Fusarium solani species complex</taxon>
    </lineage>
</organism>
<keyword evidence="2" id="KW-1185">Reference proteome</keyword>
<dbReference type="EMBL" id="JAPEUR010000247">
    <property type="protein sequence ID" value="KAJ4313826.1"/>
    <property type="molecule type" value="Genomic_DNA"/>
</dbReference>
<proteinExistence type="predicted"/>
<accession>A0A9W9BIL2</accession>
<evidence type="ECO:0000313" key="1">
    <source>
        <dbReference type="EMBL" id="KAJ4313826.1"/>
    </source>
</evidence>
<dbReference type="AlphaFoldDB" id="A0A9W9BIL2"/>
<evidence type="ECO:0000313" key="2">
    <source>
        <dbReference type="Proteomes" id="UP001140502"/>
    </source>
</evidence>
<reference evidence="1" key="1">
    <citation type="submission" date="2022-10" db="EMBL/GenBank/DDBJ databases">
        <title>Tapping the CABI collections for fungal endophytes: first genome assemblies for Collariella, Neodidymelliopsis, Ascochyta clinopodiicola, Didymella pomorum, Didymosphaeria variabile, Neocosmospora piperis and Neocucurbitaria cava.</title>
        <authorList>
            <person name="Hill R."/>
        </authorList>
    </citation>
    <scope>NUCLEOTIDE SEQUENCE</scope>
    <source>
        <strain evidence="1">IMI 366586</strain>
    </source>
</reference>